<organism evidence="2 3">
    <name type="scientific">Meganyctiphanes norvegica</name>
    <name type="common">Northern krill</name>
    <name type="synonym">Thysanopoda norvegica</name>
    <dbReference type="NCBI Taxonomy" id="48144"/>
    <lineage>
        <taxon>Eukaryota</taxon>
        <taxon>Metazoa</taxon>
        <taxon>Ecdysozoa</taxon>
        <taxon>Arthropoda</taxon>
        <taxon>Crustacea</taxon>
        <taxon>Multicrustacea</taxon>
        <taxon>Malacostraca</taxon>
        <taxon>Eumalacostraca</taxon>
        <taxon>Eucarida</taxon>
        <taxon>Euphausiacea</taxon>
        <taxon>Euphausiidae</taxon>
        <taxon>Meganyctiphanes</taxon>
    </lineage>
</organism>
<feature type="compositionally biased region" description="Basic residues" evidence="1">
    <location>
        <begin position="129"/>
        <end position="140"/>
    </location>
</feature>
<comment type="caution">
    <text evidence="2">The sequence shown here is derived from an EMBL/GenBank/DDBJ whole genome shotgun (WGS) entry which is preliminary data.</text>
</comment>
<dbReference type="EMBL" id="CAXKWB010016968">
    <property type="protein sequence ID" value="CAL4117571.1"/>
    <property type="molecule type" value="Genomic_DNA"/>
</dbReference>
<gene>
    <name evidence="2" type="ORF">MNOR_LOCUS21228</name>
</gene>
<feature type="compositionally biased region" description="Polar residues" evidence="1">
    <location>
        <begin position="114"/>
        <end position="128"/>
    </location>
</feature>
<dbReference type="AlphaFoldDB" id="A0AAV2R993"/>
<feature type="compositionally biased region" description="Low complexity" evidence="1">
    <location>
        <begin position="152"/>
        <end position="165"/>
    </location>
</feature>
<feature type="region of interest" description="Disordered" evidence="1">
    <location>
        <begin position="31"/>
        <end position="100"/>
    </location>
</feature>
<evidence type="ECO:0000256" key="1">
    <source>
        <dbReference type="SAM" id="MobiDB-lite"/>
    </source>
</evidence>
<feature type="region of interest" description="Disordered" evidence="1">
    <location>
        <begin position="113"/>
        <end position="177"/>
    </location>
</feature>
<protein>
    <submittedName>
        <fullName evidence="2">Uncharacterized protein</fullName>
    </submittedName>
</protein>
<dbReference type="Proteomes" id="UP001497623">
    <property type="component" value="Unassembled WGS sequence"/>
</dbReference>
<evidence type="ECO:0000313" key="3">
    <source>
        <dbReference type="Proteomes" id="UP001497623"/>
    </source>
</evidence>
<evidence type="ECO:0000313" key="2">
    <source>
        <dbReference type="EMBL" id="CAL4117571.1"/>
    </source>
</evidence>
<sequence>MASGGREQFQVLTAVDIRHKMDALVSDLSQALDESQHSQYHKKRRGFKRRVKIPSISHSTNRSGDSSSSIGEVLSLSQDNKSSIPLTDSDDMSPPPEPRLRTQLLTHHRCPNQIVESDSLNENFSPSRSHNRSRKRKCKRLALDPERPDAPKSLAVTPSSSTSSSARRKKLLRASPDTDVRHIKVPTRQQQKRQQEIICKHITSRELLPAQRHSCYFHRAHHKRKYLHRRKYLYRLVINVITIWSKEMLFSFEMNSYIRDHSSDGESSSESEASGIYTCDEGREADDEHSDWFAETDSGTNNARPRNNSKHRMSWWNDSELGLSSSAKALFKERYETMSLENQQACRLRFQKLRERLLWKGRKLLKNKKEVLLIINP</sequence>
<accession>A0AAV2R993</accession>
<name>A0AAV2R993_MEGNR</name>
<proteinExistence type="predicted"/>
<reference evidence="2 3" key="1">
    <citation type="submission" date="2024-05" db="EMBL/GenBank/DDBJ databases">
        <authorList>
            <person name="Wallberg A."/>
        </authorList>
    </citation>
    <scope>NUCLEOTIDE SEQUENCE [LARGE SCALE GENOMIC DNA]</scope>
</reference>
<feature type="compositionally biased region" description="Low complexity" evidence="1">
    <location>
        <begin position="57"/>
        <end position="77"/>
    </location>
</feature>
<feature type="compositionally biased region" description="Basic and acidic residues" evidence="1">
    <location>
        <begin position="141"/>
        <end position="150"/>
    </location>
</feature>
<feature type="compositionally biased region" description="Basic residues" evidence="1">
    <location>
        <begin position="39"/>
        <end position="52"/>
    </location>
</feature>
<keyword evidence="3" id="KW-1185">Reference proteome</keyword>
<feature type="non-terminal residue" evidence="2">
    <location>
        <position position="377"/>
    </location>
</feature>